<comment type="caution">
    <text evidence="2">The sequence shown here is derived from an EMBL/GenBank/DDBJ whole genome shotgun (WGS) entry which is preliminary data.</text>
</comment>
<dbReference type="Pfam" id="PF01381">
    <property type="entry name" value="HTH_3"/>
    <property type="match status" value="1"/>
</dbReference>
<gene>
    <name evidence="2" type="ORF">H9914_07005</name>
</gene>
<dbReference type="SUPFAM" id="SSF47413">
    <property type="entry name" value="lambda repressor-like DNA-binding domains"/>
    <property type="match status" value="1"/>
</dbReference>
<dbReference type="AlphaFoldDB" id="A0A9D2TY50"/>
<dbReference type="PROSITE" id="PS50943">
    <property type="entry name" value="HTH_CROC1"/>
    <property type="match status" value="1"/>
</dbReference>
<proteinExistence type="predicted"/>
<dbReference type="InterPro" id="IPR001387">
    <property type="entry name" value="Cro/C1-type_HTH"/>
</dbReference>
<dbReference type="SMART" id="SM00530">
    <property type="entry name" value="HTH_XRE"/>
    <property type="match status" value="1"/>
</dbReference>
<feature type="domain" description="HTH cro/C1-type" evidence="1">
    <location>
        <begin position="15"/>
        <end position="69"/>
    </location>
</feature>
<dbReference type="EMBL" id="DWUY01000158">
    <property type="protein sequence ID" value="HJD28723.1"/>
    <property type="molecule type" value="Genomic_DNA"/>
</dbReference>
<name>A0A9D2TY50_9FIRM</name>
<evidence type="ECO:0000259" key="1">
    <source>
        <dbReference type="PROSITE" id="PS50943"/>
    </source>
</evidence>
<evidence type="ECO:0000313" key="3">
    <source>
        <dbReference type="Proteomes" id="UP000823892"/>
    </source>
</evidence>
<dbReference type="InterPro" id="IPR010982">
    <property type="entry name" value="Lambda_DNA-bd_dom_sf"/>
</dbReference>
<dbReference type="Proteomes" id="UP000823892">
    <property type="component" value="Unassembled WGS sequence"/>
</dbReference>
<organism evidence="2 3">
    <name type="scientific">Candidatus Blautia avicola</name>
    <dbReference type="NCBI Taxonomy" id="2838483"/>
    <lineage>
        <taxon>Bacteria</taxon>
        <taxon>Bacillati</taxon>
        <taxon>Bacillota</taxon>
        <taxon>Clostridia</taxon>
        <taxon>Lachnospirales</taxon>
        <taxon>Lachnospiraceae</taxon>
        <taxon>Blautia</taxon>
    </lineage>
</organism>
<sequence>MGSKTEKHRGNRNIFRLLRIARDRKVKDLADELLVTPAYINAIEKGDRQPSERLVRDYARALDVDEQVIRTFAQKADGNTSFERLLLALLQTICSADEAEK</sequence>
<dbReference type="GO" id="GO:0003677">
    <property type="term" value="F:DNA binding"/>
    <property type="evidence" value="ECO:0007669"/>
    <property type="project" value="InterPro"/>
</dbReference>
<dbReference type="Gene3D" id="1.10.260.40">
    <property type="entry name" value="lambda repressor-like DNA-binding domains"/>
    <property type="match status" value="1"/>
</dbReference>
<evidence type="ECO:0000313" key="2">
    <source>
        <dbReference type="EMBL" id="HJD28723.1"/>
    </source>
</evidence>
<reference evidence="2" key="1">
    <citation type="journal article" date="2021" name="PeerJ">
        <title>Extensive microbial diversity within the chicken gut microbiome revealed by metagenomics and culture.</title>
        <authorList>
            <person name="Gilroy R."/>
            <person name="Ravi A."/>
            <person name="Getino M."/>
            <person name="Pursley I."/>
            <person name="Horton D.L."/>
            <person name="Alikhan N.F."/>
            <person name="Baker D."/>
            <person name="Gharbi K."/>
            <person name="Hall N."/>
            <person name="Watson M."/>
            <person name="Adriaenssens E.M."/>
            <person name="Foster-Nyarko E."/>
            <person name="Jarju S."/>
            <person name="Secka A."/>
            <person name="Antonio M."/>
            <person name="Oren A."/>
            <person name="Chaudhuri R.R."/>
            <person name="La Ragione R."/>
            <person name="Hildebrand F."/>
            <person name="Pallen M.J."/>
        </authorList>
    </citation>
    <scope>NUCLEOTIDE SEQUENCE</scope>
    <source>
        <strain evidence="2">ChiBcec6-4105</strain>
    </source>
</reference>
<dbReference type="CDD" id="cd00093">
    <property type="entry name" value="HTH_XRE"/>
    <property type="match status" value="1"/>
</dbReference>
<protein>
    <submittedName>
        <fullName evidence="2">Helix-turn-helix domain-containing protein</fullName>
    </submittedName>
</protein>
<accession>A0A9D2TY50</accession>
<reference evidence="2" key="2">
    <citation type="submission" date="2021-04" db="EMBL/GenBank/DDBJ databases">
        <authorList>
            <person name="Gilroy R."/>
        </authorList>
    </citation>
    <scope>NUCLEOTIDE SEQUENCE</scope>
    <source>
        <strain evidence="2">ChiBcec6-4105</strain>
    </source>
</reference>